<sequence>MIGVVLGEEEERKRRGRGEEEERKRRGRGDASQRRTHEDRRGSRSTLGRKDTRRTFLTNELAASDLRTRDLPPAGRLLLCIDRLLGSR</sequence>
<evidence type="ECO:0000313" key="3">
    <source>
        <dbReference type="Proteomes" id="UP000314294"/>
    </source>
</evidence>
<evidence type="ECO:0000256" key="1">
    <source>
        <dbReference type="SAM" id="MobiDB-lite"/>
    </source>
</evidence>
<gene>
    <name evidence="2" type="ORF">EYF80_064665</name>
</gene>
<accession>A0A4Z2E8R5</accession>
<reference evidence="2 3" key="1">
    <citation type="submission" date="2019-03" db="EMBL/GenBank/DDBJ databases">
        <title>First draft genome of Liparis tanakae, snailfish: a comprehensive survey of snailfish specific genes.</title>
        <authorList>
            <person name="Kim W."/>
            <person name="Song I."/>
            <person name="Jeong J.-H."/>
            <person name="Kim D."/>
            <person name="Kim S."/>
            <person name="Ryu S."/>
            <person name="Song J.Y."/>
            <person name="Lee S.K."/>
        </authorList>
    </citation>
    <scope>NUCLEOTIDE SEQUENCE [LARGE SCALE GENOMIC DNA]</scope>
    <source>
        <tissue evidence="2">Muscle</tissue>
    </source>
</reference>
<dbReference type="EMBL" id="SRLO01013184">
    <property type="protein sequence ID" value="TNN25207.1"/>
    <property type="molecule type" value="Genomic_DNA"/>
</dbReference>
<organism evidence="2 3">
    <name type="scientific">Liparis tanakae</name>
    <name type="common">Tanaka's snailfish</name>
    <dbReference type="NCBI Taxonomy" id="230148"/>
    <lineage>
        <taxon>Eukaryota</taxon>
        <taxon>Metazoa</taxon>
        <taxon>Chordata</taxon>
        <taxon>Craniata</taxon>
        <taxon>Vertebrata</taxon>
        <taxon>Euteleostomi</taxon>
        <taxon>Actinopterygii</taxon>
        <taxon>Neopterygii</taxon>
        <taxon>Teleostei</taxon>
        <taxon>Neoteleostei</taxon>
        <taxon>Acanthomorphata</taxon>
        <taxon>Eupercaria</taxon>
        <taxon>Perciformes</taxon>
        <taxon>Cottioidei</taxon>
        <taxon>Cottales</taxon>
        <taxon>Liparidae</taxon>
        <taxon>Liparis</taxon>
    </lineage>
</organism>
<feature type="region of interest" description="Disordered" evidence="1">
    <location>
        <begin position="1"/>
        <end position="55"/>
    </location>
</feature>
<evidence type="ECO:0000313" key="2">
    <source>
        <dbReference type="EMBL" id="TNN25207.1"/>
    </source>
</evidence>
<dbReference type="Proteomes" id="UP000314294">
    <property type="component" value="Unassembled WGS sequence"/>
</dbReference>
<protein>
    <submittedName>
        <fullName evidence="2">Uncharacterized protein</fullName>
    </submittedName>
</protein>
<feature type="compositionally biased region" description="Basic and acidic residues" evidence="1">
    <location>
        <begin position="10"/>
        <end position="54"/>
    </location>
</feature>
<dbReference type="AlphaFoldDB" id="A0A4Z2E8R5"/>
<keyword evidence="3" id="KW-1185">Reference proteome</keyword>
<comment type="caution">
    <text evidence="2">The sequence shown here is derived from an EMBL/GenBank/DDBJ whole genome shotgun (WGS) entry which is preliminary data.</text>
</comment>
<proteinExistence type="predicted"/>
<name>A0A4Z2E8R5_9TELE</name>